<dbReference type="EC" id="2.3.-.-" evidence="2"/>
<evidence type="ECO:0000313" key="2">
    <source>
        <dbReference type="EMBL" id="MFC3050739.1"/>
    </source>
</evidence>
<dbReference type="Pfam" id="PF00583">
    <property type="entry name" value="Acetyltransf_1"/>
    <property type="match status" value="1"/>
</dbReference>
<dbReference type="InterPro" id="IPR016181">
    <property type="entry name" value="Acyl_CoA_acyltransferase"/>
</dbReference>
<dbReference type="RefSeq" id="WP_194212698.1">
    <property type="nucleotide sequence ID" value="NZ_CP061205.1"/>
</dbReference>
<dbReference type="Proteomes" id="UP001595444">
    <property type="component" value="Unassembled WGS sequence"/>
</dbReference>
<keyword evidence="3" id="KW-1185">Reference proteome</keyword>
<dbReference type="PANTHER" id="PTHR43617:SF22">
    <property type="entry name" value="L-AMINO ACID N-ACETYLTRANSFERASE AAAT"/>
    <property type="match status" value="1"/>
</dbReference>
<comment type="caution">
    <text evidence="2">The sequence shown here is derived from an EMBL/GenBank/DDBJ whole genome shotgun (WGS) entry which is preliminary data.</text>
</comment>
<proteinExistence type="predicted"/>
<keyword evidence="2" id="KW-0808">Transferase</keyword>
<accession>A0ABV7D138</accession>
<dbReference type="SUPFAM" id="SSF55729">
    <property type="entry name" value="Acyl-CoA N-acyltransferases (Nat)"/>
    <property type="match status" value="1"/>
</dbReference>
<dbReference type="EMBL" id="JBHRSL010000002">
    <property type="protein sequence ID" value="MFC3050739.1"/>
    <property type="molecule type" value="Genomic_DNA"/>
</dbReference>
<feature type="domain" description="N-acetyltransferase" evidence="1">
    <location>
        <begin position="25"/>
        <end position="191"/>
    </location>
</feature>
<reference evidence="3" key="1">
    <citation type="journal article" date="2019" name="Int. J. Syst. Evol. Microbiol.">
        <title>The Global Catalogue of Microorganisms (GCM) 10K type strain sequencing project: providing services to taxonomists for standard genome sequencing and annotation.</title>
        <authorList>
            <consortium name="The Broad Institute Genomics Platform"/>
            <consortium name="The Broad Institute Genome Sequencing Center for Infectious Disease"/>
            <person name="Wu L."/>
            <person name="Ma J."/>
        </authorList>
    </citation>
    <scope>NUCLEOTIDE SEQUENCE [LARGE SCALE GENOMIC DNA]</scope>
    <source>
        <strain evidence="3">KCTC 62164</strain>
    </source>
</reference>
<organism evidence="2 3">
    <name type="scientific">Kordiimonas pumila</name>
    <dbReference type="NCBI Taxonomy" id="2161677"/>
    <lineage>
        <taxon>Bacteria</taxon>
        <taxon>Pseudomonadati</taxon>
        <taxon>Pseudomonadota</taxon>
        <taxon>Alphaproteobacteria</taxon>
        <taxon>Kordiimonadales</taxon>
        <taxon>Kordiimonadaceae</taxon>
        <taxon>Kordiimonas</taxon>
    </lineage>
</organism>
<evidence type="ECO:0000259" key="1">
    <source>
        <dbReference type="PROSITE" id="PS51186"/>
    </source>
</evidence>
<dbReference type="CDD" id="cd04301">
    <property type="entry name" value="NAT_SF"/>
    <property type="match status" value="1"/>
</dbReference>
<sequence>MKLARNLTPDIHWGKQGIAQLNTKTQITVAKPAQAKQLNAYIHEIFATSNHLITHASEYRMGPWRRRRWIARKLVNSEEICLLAVNNGDIVGMIDCWTDRRKRVTHSTCFAMSVKSGWRCKGVGSLLLRHFIEWVKAHPVLERIELHVHSDNSHAITLYKNFDFQVEGTRKRVVKYEDGRVVDDHIMALWP</sequence>
<name>A0ABV7D138_9PROT</name>
<protein>
    <submittedName>
        <fullName evidence="2">GNAT family N-acetyltransferase</fullName>
        <ecNumber evidence="2">2.3.-.-</ecNumber>
    </submittedName>
</protein>
<evidence type="ECO:0000313" key="3">
    <source>
        <dbReference type="Proteomes" id="UP001595444"/>
    </source>
</evidence>
<keyword evidence="2" id="KW-0012">Acyltransferase</keyword>
<dbReference type="PANTHER" id="PTHR43617">
    <property type="entry name" value="L-AMINO ACID N-ACETYLTRANSFERASE"/>
    <property type="match status" value="1"/>
</dbReference>
<gene>
    <name evidence="2" type="ORF">ACFOKA_02360</name>
</gene>
<dbReference type="InterPro" id="IPR000182">
    <property type="entry name" value="GNAT_dom"/>
</dbReference>
<dbReference type="PROSITE" id="PS51186">
    <property type="entry name" value="GNAT"/>
    <property type="match status" value="1"/>
</dbReference>
<dbReference type="Gene3D" id="3.40.630.30">
    <property type="match status" value="1"/>
</dbReference>
<dbReference type="GO" id="GO:0016746">
    <property type="term" value="F:acyltransferase activity"/>
    <property type="evidence" value="ECO:0007669"/>
    <property type="project" value="UniProtKB-KW"/>
</dbReference>
<dbReference type="InterPro" id="IPR050276">
    <property type="entry name" value="MshD_Acetyltransferase"/>
</dbReference>